<evidence type="ECO:0000256" key="1">
    <source>
        <dbReference type="SAM" id="MobiDB-lite"/>
    </source>
</evidence>
<evidence type="ECO:0000313" key="4">
    <source>
        <dbReference type="Proteomes" id="UP000626092"/>
    </source>
</evidence>
<reference evidence="3" key="1">
    <citation type="submission" date="2019-11" db="EMBL/GenBank/DDBJ databases">
        <authorList>
            <person name="Liu Y."/>
            <person name="Hou J."/>
            <person name="Li T.-Q."/>
            <person name="Guan C.-H."/>
            <person name="Wu X."/>
            <person name="Wu H.-Z."/>
            <person name="Ling F."/>
            <person name="Zhang R."/>
            <person name="Shi X.-G."/>
            <person name="Ren J.-P."/>
            <person name="Chen E.-F."/>
            <person name="Sun J.-M."/>
        </authorList>
    </citation>
    <scope>NUCLEOTIDE SEQUENCE</scope>
    <source>
        <strain evidence="3">Adult_tree_wgs_1</strain>
        <tissue evidence="3">Leaves</tissue>
    </source>
</reference>
<evidence type="ECO:0000313" key="3">
    <source>
        <dbReference type="EMBL" id="KAF7143800.1"/>
    </source>
</evidence>
<dbReference type="PANTHER" id="PTHR31105">
    <property type="entry name" value="EXTRA-LARGE G-PROTEIN-LIKE"/>
    <property type="match status" value="1"/>
</dbReference>
<feature type="compositionally biased region" description="Basic and acidic residues" evidence="1">
    <location>
        <begin position="166"/>
        <end position="178"/>
    </location>
</feature>
<organism evidence="3 4">
    <name type="scientific">Rhododendron simsii</name>
    <name type="common">Sims's rhododendron</name>
    <dbReference type="NCBI Taxonomy" id="118357"/>
    <lineage>
        <taxon>Eukaryota</taxon>
        <taxon>Viridiplantae</taxon>
        <taxon>Streptophyta</taxon>
        <taxon>Embryophyta</taxon>
        <taxon>Tracheophyta</taxon>
        <taxon>Spermatophyta</taxon>
        <taxon>Magnoliopsida</taxon>
        <taxon>eudicotyledons</taxon>
        <taxon>Gunneridae</taxon>
        <taxon>Pentapetalae</taxon>
        <taxon>asterids</taxon>
        <taxon>Ericales</taxon>
        <taxon>Ericaceae</taxon>
        <taxon>Ericoideae</taxon>
        <taxon>Rhodoreae</taxon>
        <taxon>Rhododendron</taxon>
    </lineage>
</organism>
<dbReference type="InterPro" id="IPR055126">
    <property type="entry name" value="EDR4-like_N"/>
</dbReference>
<dbReference type="PANTHER" id="PTHR31105:SF38">
    <property type="entry name" value="PROTEIN ENHANCED DISEASE RESISTANCE 4"/>
    <property type="match status" value="1"/>
</dbReference>
<feature type="domain" description="Enhanced disease resistance 4-like N-terminal" evidence="2">
    <location>
        <begin position="87"/>
        <end position="120"/>
    </location>
</feature>
<dbReference type="InterPro" id="IPR040244">
    <property type="entry name" value="EDR4-like"/>
</dbReference>
<feature type="region of interest" description="Disordered" evidence="1">
    <location>
        <begin position="161"/>
        <end position="190"/>
    </location>
</feature>
<proteinExistence type="predicted"/>
<protein>
    <recommendedName>
        <fullName evidence="2">Enhanced disease resistance 4-like N-terminal domain-containing protein</fullName>
    </recommendedName>
</protein>
<dbReference type="Proteomes" id="UP000626092">
    <property type="component" value="Unassembled WGS sequence"/>
</dbReference>
<gene>
    <name evidence="3" type="ORF">RHSIM_Rhsim05G0036500</name>
</gene>
<evidence type="ECO:0000259" key="2">
    <source>
        <dbReference type="Pfam" id="PF22910"/>
    </source>
</evidence>
<feature type="region of interest" description="Disordered" evidence="1">
    <location>
        <begin position="203"/>
        <end position="222"/>
    </location>
</feature>
<accession>A0A834LQK8</accession>
<name>A0A834LQK8_RHOSS</name>
<dbReference type="EMBL" id="WJXA01000005">
    <property type="protein sequence ID" value="KAF7143800.1"/>
    <property type="molecule type" value="Genomic_DNA"/>
</dbReference>
<dbReference type="Pfam" id="PF22910">
    <property type="entry name" value="EDR4-like_1st"/>
    <property type="match status" value="1"/>
</dbReference>
<dbReference type="AlphaFoldDB" id="A0A834LQK8"/>
<sequence>MVMDHCWNQALDAIDLYPPTPTKLKKSRKLSTRMTLGFGERLEYSMVNCRSREEQMKLETIKTPAMDPGYEDVLQTSHSTVGHLSTKLRPVRCPKCRQVLPELANVPVYRCGGCNTVLQAKTHKNDQDKCSLKHNNGGDPNEYAQSNGMYIRGVNLLDEVASPTEPNHHKNAESEVDKSGNCLEEENGDVNFSDEVASSTELNHLGSEESSPVAGAHSEVDENKNCLEQEVVSSTELKNNEIEVSSPVVRAYSEANKHGICNGKQTGGVNISDEVVSSTELNDNEIKVSSPVVTAHSEANKHIKCMEQNNGRNQSEFGDFKLDCSKNTKSSGEISSSTELACQEIEESSPVIETNAQLDENSKSPMSLDQSQKRKLTGFDHVSSVDSLENIAIADCSSEFSVTHRDMPNFPTTSKFSNYVYEGSVSSYDGNDDQVPDPYLHRLMELEQPAMFTELGMDLDDNKGIIDNLLRFLKLVEIGC</sequence>
<keyword evidence="4" id="KW-1185">Reference proteome</keyword>
<comment type="caution">
    <text evidence="3">The sequence shown here is derived from an EMBL/GenBank/DDBJ whole genome shotgun (WGS) entry which is preliminary data.</text>
</comment>
<dbReference type="OrthoDB" id="1930285at2759"/>
<dbReference type="GO" id="GO:1900150">
    <property type="term" value="P:regulation of defense response to fungus"/>
    <property type="evidence" value="ECO:0007669"/>
    <property type="project" value="InterPro"/>
</dbReference>